<keyword evidence="4" id="KW-0378">Hydrolase</keyword>
<dbReference type="OrthoDB" id="96314at2759"/>
<dbReference type="EMBL" id="KV936579">
    <property type="protein sequence ID" value="PIO30350.1"/>
    <property type="molecule type" value="Genomic_DNA"/>
</dbReference>
<dbReference type="Proteomes" id="UP000228934">
    <property type="component" value="Unassembled WGS sequence"/>
</dbReference>
<evidence type="ECO:0000256" key="3">
    <source>
        <dbReference type="ARBA" id="ARBA00022729"/>
    </source>
</evidence>
<gene>
    <name evidence="7" type="ORF">AB205_0097540</name>
</gene>
<organism evidence="7 8">
    <name type="scientific">Aquarana catesbeiana</name>
    <name type="common">American bullfrog</name>
    <name type="synonym">Rana catesbeiana</name>
    <dbReference type="NCBI Taxonomy" id="8400"/>
    <lineage>
        <taxon>Eukaryota</taxon>
        <taxon>Metazoa</taxon>
        <taxon>Chordata</taxon>
        <taxon>Craniata</taxon>
        <taxon>Vertebrata</taxon>
        <taxon>Euteleostomi</taxon>
        <taxon>Amphibia</taxon>
        <taxon>Batrachia</taxon>
        <taxon>Anura</taxon>
        <taxon>Neobatrachia</taxon>
        <taxon>Ranoidea</taxon>
        <taxon>Ranidae</taxon>
        <taxon>Aquarana</taxon>
    </lineage>
</organism>
<evidence type="ECO:0000313" key="7">
    <source>
        <dbReference type="EMBL" id="PIO30350.1"/>
    </source>
</evidence>
<dbReference type="SUPFAM" id="SSF53649">
    <property type="entry name" value="Alkaline phosphatase-like"/>
    <property type="match status" value="1"/>
</dbReference>
<evidence type="ECO:0000259" key="6">
    <source>
        <dbReference type="Pfam" id="PF00884"/>
    </source>
</evidence>
<protein>
    <recommendedName>
        <fullName evidence="6">Sulfatase N-terminal domain-containing protein</fullName>
    </recommendedName>
</protein>
<accession>A0A2G9RR33</accession>
<evidence type="ECO:0000256" key="2">
    <source>
        <dbReference type="ARBA" id="ARBA00008779"/>
    </source>
</evidence>
<evidence type="ECO:0000256" key="5">
    <source>
        <dbReference type="ARBA" id="ARBA00023180"/>
    </source>
</evidence>
<comment type="similarity">
    <text evidence="2">Belongs to the sulfatase family.</text>
</comment>
<sequence length="129" mass="14523">YVASALCCPSRASILSGRYPHNHHVVNNTIEGNCSSKAWQKTQEPIAFPALLNSIGYQTFFAGKYLNQYGADDAGGIRHVPPGWNYWFGLDKHWLIKQAKTPMSNSSIQFLDDAYRKRQVGYLKTDLSL</sequence>
<dbReference type="PANTHER" id="PTHR43108">
    <property type="entry name" value="N-ACETYLGLUCOSAMINE-6-SULFATASE FAMILY MEMBER"/>
    <property type="match status" value="1"/>
</dbReference>
<dbReference type="GO" id="GO:0005539">
    <property type="term" value="F:glycosaminoglycan binding"/>
    <property type="evidence" value="ECO:0007669"/>
    <property type="project" value="TreeGrafter"/>
</dbReference>
<dbReference type="InterPro" id="IPR024607">
    <property type="entry name" value="Sulfatase_CS"/>
</dbReference>
<name>A0A2G9RR33_AQUCT</name>
<evidence type="ECO:0000256" key="4">
    <source>
        <dbReference type="ARBA" id="ARBA00022801"/>
    </source>
</evidence>
<evidence type="ECO:0000313" key="8">
    <source>
        <dbReference type="Proteomes" id="UP000228934"/>
    </source>
</evidence>
<dbReference type="InterPro" id="IPR017850">
    <property type="entry name" value="Alkaline_phosphatase_core_sf"/>
</dbReference>
<keyword evidence="3" id="KW-0732">Signal</keyword>
<dbReference type="Gene3D" id="3.40.720.10">
    <property type="entry name" value="Alkaline Phosphatase, subunit A"/>
    <property type="match status" value="1"/>
</dbReference>
<keyword evidence="5" id="KW-0325">Glycoprotein</keyword>
<dbReference type="GO" id="GO:0008449">
    <property type="term" value="F:N-acetylglucosamine-6-sulfatase activity"/>
    <property type="evidence" value="ECO:0007669"/>
    <property type="project" value="TreeGrafter"/>
</dbReference>
<dbReference type="PROSITE" id="PS00149">
    <property type="entry name" value="SULFATASE_2"/>
    <property type="match status" value="1"/>
</dbReference>
<feature type="domain" description="Sulfatase N-terminal" evidence="6">
    <location>
        <begin position="1"/>
        <end position="77"/>
    </location>
</feature>
<dbReference type="PANTHER" id="PTHR43108:SF5">
    <property type="entry name" value="N-ACETYLGLUCOSAMINE-6-SULFATASE"/>
    <property type="match status" value="1"/>
</dbReference>
<dbReference type="Pfam" id="PF00884">
    <property type="entry name" value="Sulfatase"/>
    <property type="match status" value="1"/>
</dbReference>
<dbReference type="InterPro" id="IPR000917">
    <property type="entry name" value="Sulfatase_N"/>
</dbReference>
<feature type="non-terminal residue" evidence="7">
    <location>
        <position position="1"/>
    </location>
</feature>
<reference evidence="8" key="1">
    <citation type="journal article" date="2017" name="Nat. Commun.">
        <title>The North American bullfrog draft genome provides insight into hormonal regulation of long noncoding RNA.</title>
        <authorList>
            <person name="Hammond S.A."/>
            <person name="Warren R.L."/>
            <person name="Vandervalk B.P."/>
            <person name="Kucuk E."/>
            <person name="Khan H."/>
            <person name="Gibb E.A."/>
            <person name="Pandoh P."/>
            <person name="Kirk H."/>
            <person name="Zhao Y."/>
            <person name="Jones M."/>
            <person name="Mungall A.J."/>
            <person name="Coope R."/>
            <person name="Pleasance S."/>
            <person name="Moore R.A."/>
            <person name="Holt R.A."/>
            <person name="Round J.M."/>
            <person name="Ohora S."/>
            <person name="Walle B.V."/>
            <person name="Veldhoen N."/>
            <person name="Helbing C.C."/>
            <person name="Birol I."/>
        </authorList>
    </citation>
    <scope>NUCLEOTIDE SEQUENCE [LARGE SCALE GENOMIC DNA]</scope>
</reference>
<keyword evidence="8" id="KW-1185">Reference proteome</keyword>
<evidence type="ECO:0000256" key="1">
    <source>
        <dbReference type="ARBA" id="ARBA00001913"/>
    </source>
</evidence>
<dbReference type="AlphaFoldDB" id="A0A2G9RR33"/>
<comment type="cofactor">
    <cofactor evidence="1">
        <name>Ca(2+)</name>
        <dbReference type="ChEBI" id="CHEBI:29108"/>
    </cofactor>
</comment>
<proteinExistence type="inferred from homology"/>